<dbReference type="InterPro" id="IPR003886">
    <property type="entry name" value="NIDO_dom"/>
</dbReference>
<keyword evidence="3" id="KW-0812">Transmembrane</keyword>
<keyword evidence="3" id="KW-1133">Transmembrane helix</keyword>
<keyword evidence="4" id="KW-0732">Signal</keyword>
<evidence type="ECO:0000259" key="5">
    <source>
        <dbReference type="PROSITE" id="PS50026"/>
    </source>
</evidence>
<keyword evidence="2" id="KW-0245">EGF-like domain</keyword>
<evidence type="ECO:0000256" key="1">
    <source>
        <dbReference type="ARBA" id="ARBA00023157"/>
    </source>
</evidence>
<evidence type="ECO:0000313" key="6">
    <source>
        <dbReference type="Proteomes" id="UP001652625"/>
    </source>
</evidence>
<protein>
    <submittedName>
        <fullName evidence="7">Uncharacterized protein LOC105843752 isoform X3</fullName>
    </submittedName>
</protein>
<comment type="caution">
    <text evidence="2">Lacks conserved residue(s) required for the propagation of feature annotation.</text>
</comment>
<keyword evidence="6" id="KW-1185">Reference proteome</keyword>
<feature type="transmembrane region" description="Helical" evidence="3">
    <location>
        <begin position="437"/>
        <end position="460"/>
    </location>
</feature>
<dbReference type="RefSeq" id="XP_065665016.1">
    <property type="nucleotide sequence ID" value="XM_065808944.1"/>
</dbReference>
<evidence type="ECO:0000256" key="2">
    <source>
        <dbReference type="PROSITE-ProRule" id="PRU00076"/>
    </source>
</evidence>
<feature type="disulfide bond" evidence="2">
    <location>
        <begin position="391"/>
        <end position="408"/>
    </location>
</feature>
<keyword evidence="3" id="KW-0472">Membrane</keyword>
<dbReference type="GeneID" id="105843752"/>
<evidence type="ECO:0000256" key="3">
    <source>
        <dbReference type="SAM" id="Phobius"/>
    </source>
</evidence>
<dbReference type="Proteomes" id="UP001652625">
    <property type="component" value="Chromosome 11"/>
</dbReference>
<dbReference type="InterPro" id="IPR000742">
    <property type="entry name" value="EGF"/>
</dbReference>
<dbReference type="PANTHER" id="PTHR13802">
    <property type="entry name" value="MUCIN 4-RELATED"/>
    <property type="match status" value="1"/>
</dbReference>
<reference evidence="7" key="1">
    <citation type="submission" date="2025-08" db="UniProtKB">
        <authorList>
            <consortium name="RefSeq"/>
        </authorList>
    </citation>
    <scope>IDENTIFICATION</scope>
</reference>
<proteinExistence type="predicted"/>
<keyword evidence="1 2" id="KW-1015">Disulfide bond</keyword>
<evidence type="ECO:0000313" key="7">
    <source>
        <dbReference type="RefSeq" id="XP_065665016.1"/>
    </source>
</evidence>
<organism evidence="6 7">
    <name type="scientific">Hydra vulgaris</name>
    <name type="common">Hydra</name>
    <name type="synonym">Hydra attenuata</name>
    <dbReference type="NCBI Taxonomy" id="6087"/>
    <lineage>
        <taxon>Eukaryota</taxon>
        <taxon>Metazoa</taxon>
        <taxon>Cnidaria</taxon>
        <taxon>Hydrozoa</taxon>
        <taxon>Hydroidolina</taxon>
        <taxon>Anthoathecata</taxon>
        <taxon>Aplanulata</taxon>
        <taxon>Hydridae</taxon>
        <taxon>Hydra</taxon>
    </lineage>
</organism>
<dbReference type="PROSITE" id="PS50026">
    <property type="entry name" value="EGF_3"/>
    <property type="match status" value="1"/>
</dbReference>
<dbReference type="PANTHER" id="PTHR13802:SF52">
    <property type="entry name" value="MUCIN-4"/>
    <property type="match status" value="1"/>
</dbReference>
<evidence type="ECO:0000256" key="4">
    <source>
        <dbReference type="SAM" id="SignalP"/>
    </source>
</evidence>
<dbReference type="InterPro" id="IPR051495">
    <property type="entry name" value="Epithelial_Barrier/Signaling"/>
</dbReference>
<feature type="domain" description="EGF-like" evidence="5">
    <location>
        <begin position="381"/>
        <end position="420"/>
    </location>
</feature>
<feature type="chain" id="PRO_5045862687" evidence="4">
    <location>
        <begin position="18"/>
        <end position="465"/>
    </location>
</feature>
<accession>A0ABM4CSX5</accession>
<dbReference type="SMART" id="SM00539">
    <property type="entry name" value="NIDO"/>
    <property type="match status" value="1"/>
</dbReference>
<name>A0ABM4CSX5_HYDVU</name>
<sequence length="465" mass="51271">MRLLFELLLLVFSKCDSLQLEDFYDYTSARILTDFNIHIDLPITYPHWSDVNNTQIDIIQSGIIRFSGLNSANTLDLLVLATSSPISGNIFYQVIQTVSDTLKENISRDVGISSFNALHAVIITWQKVEFYSKSFSSFQVIVTSNGTDTFAILNLLNIGQSSQKLQFYPEVDLRYSYNDGLSFVRTDFLKRSTGVSTATVNAASAATSGTNTGKPGRWVLQLNQNIMLVETSNSSNVTNNIQGMPLSNFSGIALRGEFWFNNLTLDGSILLSFNINQLGVILAKSSSDPRYNLMDGAIKQWISSVYSNVTNATDSTVNIVSYRMGSLIVDYFVSLKNPNCGDSTSSVCADEIMNRVINVTKESIVSSGSLSGSLKQDPVFKSGLCENTRACDVNGNCIEYADKFSFACNCKLGYYGNGFVGNCIKIKDSALSFTPQLIFGCIFSLFVAEVLTVFVFVKIIRSNFF</sequence>
<gene>
    <name evidence="7" type="primary">LOC105843752</name>
</gene>
<feature type="signal peptide" evidence="4">
    <location>
        <begin position="1"/>
        <end position="17"/>
    </location>
</feature>
<dbReference type="Pfam" id="PF06119">
    <property type="entry name" value="NIDO"/>
    <property type="match status" value="1"/>
</dbReference>